<dbReference type="Proteomes" id="UP000007431">
    <property type="component" value="Unassembled WGS sequence"/>
</dbReference>
<name>D8QLQ2_SCHCM</name>
<evidence type="ECO:0000256" key="1">
    <source>
        <dbReference type="SAM" id="MobiDB-lite"/>
    </source>
</evidence>
<proteinExistence type="predicted"/>
<dbReference type="Pfam" id="PF20231">
    <property type="entry name" value="DUF6589"/>
    <property type="match status" value="1"/>
</dbReference>
<evidence type="ECO:0000313" key="4">
    <source>
        <dbReference type="Proteomes" id="UP000007431"/>
    </source>
</evidence>
<keyword evidence="4" id="KW-1185">Reference proteome</keyword>
<dbReference type="InterPro" id="IPR046496">
    <property type="entry name" value="DUF6589"/>
</dbReference>
<dbReference type="VEuPathDB" id="FungiDB:SCHCODRAFT_02522024"/>
<feature type="region of interest" description="Disordered" evidence="1">
    <location>
        <begin position="268"/>
        <end position="293"/>
    </location>
</feature>
<feature type="compositionally biased region" description="Low complexity" evidence="1">
    <location>
        <begin position="883"/>
        <end position="900"/>
    </location>
</feature>
<feature type="compositionally biased region" description="Acidic residues" evidence="1">
    <location>
        <begin position="965"/>
        <end position="978"/>
    </location>
</feature>
<gene>
    <name evidence="3" type="ORF">SCHCODRAFT_238773</name>
</gene>
<dbReference type="AlphaFoldDB" id="D8QLQ2"/>
<dbReference type="EMBL" id="GL377318">
    <property type="protein sequence ID" value="EFI91300.1"/>
    <property type="molecule type" value="Genomic_DNA"/>
</dbReference>
<reference evidence="3 4" key="1">
    <citation type="journal article" date="2010" name="Nat. Biotechnol.">
        <title>Genome sequence of the model mushroom Schizophyllum commune.</title>
        <authorList>
            <person name="Ohm R.A."/>
            <person name="de Jong J.F."/>
            <person name="Lugones L.G."/>
            <person name="Aerts A."/>
            <person name="Kothe E."/>
            <person name="Stajich J.E."/>
            <person name="de Vries R.P."/>
            <person name="Record E."/>
            <person name="Levasseur A."/>
            <person name="Baker S.E."/>
            <person name="Bartholomew K.A."/>
            <person name="Coutinho P.M."/>
            <person name="Erdmann S."/>
            <person name="Fowler T.J."/>
            <person name="Gathman A.C."/>
            <person name="Lombard V."/>
            <person name="Henrissat B."/>
            <person name="Knabe N."/>
            <person name="Kuees U."/>
            <person name="Lilly W.W."/>
            <person name="Lindquist E."/>
            <person name="Lucas S."/>
            <person name="Magnuson J.K."/>
            <person name="Piumi F."/>
            <person name="Raudaskoski M."/>
            <person name="Salamov A."/>
            <person name="Schmutz J."/>
            <person name="Schwarze F.W.M.R."/>
            <person name="vanKuyk P.A."/>
            <person name="Horton J.S."/>
            <person name="Grigoriev I.V."/>
            <person name="Woesten H.A.B."/>
        </authorList>
    </citation>
    <scope>NUCLEOTIDE SEQUENCE [LARGE SCALE GENOMIC DNA]</scope>
    <source>
        <strain evidence="4">H4-8 / FGSC 9210</strain>
    </source>
</reference>
<evidence type="ECO:0000313" key="3">
    <source>
        <dbReference type="EMBL" id="EFI91300.1"/>
    </source>
</evidence>
<feature type="compositionally biased region" description="Acidic residues" evidence="1">
    <location>
        <begin position="1012"/>
        <end position="1023"/>
    </location>
</feature>
<organism evidence="4">
    <name type="scientific">Schizophyllum commune (strain H4-8 / FGSC 9210)</name>
    <name type="common">Split gill fungus</name>
    <dbReference type="NCBI Taxonomy" id="578458"/>
    <lineage>
        <taxon>Eukaryota</taxon>
        <taxon>Fungi</taxon>
        <taxon>Dikarya</taxon>
        <taxon>Basidiomycota</taxon>
        <taxon>Agaricomycotina</taxon>
        <taxon>Agaricomycetes</taxon>
        <taxon>Agaricomycetidae</taxon>
        <taxon>Agaricales</taxon>
        <taxon>Schizophyllaceae</taxon>
        <taxon>Schizophyllum</taxon>
    </lineage>
</organism>
<protein>
    <recommendedName>
        <fullName evidence="2">DUF6589 domain-containing protein</fullName>
    </recommendedName>
</protein>
<feature type="region of interest" description="Disordered" evidence="1">
    <location>
        <begin position="1"/>
        <end position="26"/>
    </location>
</feature>
<evidence type="ECO:0000259" key="2">
    <source>
        <dbReference type="Pfam" id="PF20231"/>
    </source>
</evidence>
<dbReference type="OMA" id="WTISENS"/>
<dbReference type="STRING" id="578458.D8QLQ2"/>
<dbReference type="eggNOG" id="ENOG502S7C8">
    <property type="taxonomic scope" value="Eukaryota"/>
</dbReference>
<feature type="region of interest" description="Disordered" evidence="1">
    <location>
        <begin position="876"/>
        <end position="942"/>
    </location>
</feature>
<accession>D8QLQ2</accession>
<dbReference type="InParanoid" id="D8QLQ2"/>
<dbReference type="HOGENOM" id="CLU_007061_1_0_1"/>
<feature type="domain" description="DUF6589" evidence="2">
    <location>
        <begin position="388"/>
        <end position="795"/>
    </location>
</feature>
<sequence>MYDSSPVLDTRDSRRKAAQNARDEAQMRREEQAAAEAEQAARLAEAVREAKLAAIENALDCLTRGGASLGDLLLHVFGEGRDHKWRWWNFFKETSVVDNVISAMASKHYNLPRARAKAEGAMLNVIVHTVEHEARRITRAGTLRPPKEVDENFVLGFKFHGLVDTILPQCPTIARLLLGICQTRRQTKDCTLEKLDHKRFLTAIYAALLLGERSQYNSWFRHVFGLYLYSQGASRQLITVLNHLGISMSYVTIVGRGGNLGAVPERPEVAAQDGTEEEAVEGAPTSASINDGLPNTARPLRDLRQQAAKPGTLQSLSLQMREKAREMARNSDFMVVYDNINMMWRVAEQILGRTDSMESGTCATAMPLHDADPKHLDPAVFYQHFDDAEKLEATDLMHTEEYKAQLRRNLVHTVLRIIVRRGGDAMRKKFGKEVRESQPSTSSKIPVHATKIHPLPTMHIDEQSRQGNADLITEIMDELGQATSDTERADKVRLVAGDQLSMARIREVGVARAGNDGNAASLRHLLLTPGFFHYKMSATAGLMQTYLGTKNRDLSNPASIHAHNTLLRRKPLTATSLPPFRQCRDILFISGDARILTVLLKVSGKASLEEYAADADITFDVLQRHAEQIVDQYANPEVARKLRRARDRGNVEAGDMVFENAVLFLRDVLLLREFTDAIKGGDSGRIITVLESWVFSYRAQGRPQYAGETLRILHNYKKVWPPGIRDIMLRNWLVNTTGKPNAFLEVDLLQEHLNYWIKAHGSNASWEWLATVSPCVIVLRSLANEINDALGSKQGSGTRRPTFTKDIHELMASLQKHNVYEVVPGRRFDADDLSLVDDAVSTGFVKLIQPTAKGTSPLDDYNTAFTRLQRAYRITPIVGGPPTSSEATSSETVSSNTASAPLETRSRSPTPDGNDDTPRGVDQEDSEETGIPFLQDDAGLPNDEKVQEFDLNKWFDDYELSDDEDDLLDVDADGETDPDALSNKDSDVESISDEEAASNAAPGEGLSSDSEGFGEDLDAIGYH</sequence>
<feature type="region of interest" description="Disordered" evidence="1">
    <location>
        <begin position="965"/>
        <end position="1023"/>
    </location>
</feature>